<comment type="caution">
    <text evidence="1">The sequence shown here is derived from an EMBL/GenBank/DDBJ whole genome shotgun (WGS) entry which is preliminary data.</text>
</comment>
<proteinExistence type="predicted"/>
<accession>A0A645B4D6</accession>
<dbReference type="AlphaFoldDB" id="A0A645B4D6"/>
<protein>
    <submittedName>
        <fullName evidence="1">Uncharacterized protein</fullName>
    </submittedName>
</protein>
<name>A0A645B4D6_9ZZZZ</name>
<sequence length="279" mass="29544">MKNKTQIKVSLILAFVFVFTLVGTAGASASGQATVTPVTGDSSFTVSPVAVLQLPGQTTTASGLVVPSGFPAGEKQFEGNGVTVSGLSYGTAKACFPISALNQGWGGKVGYWDGSVWKLLDTTISTPAEGTFSWACANISNNGTYALITWVVDASKLVVTKTKLPECSFAGEYSFNDNYGYVTSESGLYIGIDTPEIVPLGSTVTYKIIQVDPDWDGKILTGMTGSTAVQSIFGSNRAWFSKNILTFDTSQGPALTARFTFVALNCTVDLDYEAFDWKD</sequence>
<reference evidence="1" key="1">
    <citation type="submission" date="2019-08" db="EMBL/GenBank/DDBJ databases">
        <authorList>
            <person name="Kucharzyk K."/>
            <person name="Murdoch R.W."/>
            <person name="Higgins S."/>
            <person name="Loffler F."/>
        </authorList>
    </citation>
    <scope>NUCLEOTIDE SEQUENCE</scope>
</reference>
<organism evidence="1">
    <name type="scientific">bioreactor metagenome</name>
    <dbReference type="NCBI Taxonomy" id="1076179"/>
    <lineage>
        <taxon>unclassified sequences</taxon>
        <taxon>metagenomes</taxon>
        <taxon>ecological metagenomes</taxon>
    </lineage>
</organism>
<gene>
    <name evidence="1" type="ORF">SDC9_107140</name>
</gene>
<evidence type="ECO:0000313" key="1">
    <source>
        <dbReference type="EMBL" id="MPM60289.1"/>
    </source>
</evidence>
<dbReference type="EMBL" id="VSSQ01017722">
    <property type="protein sequence ID" value="MPM60289.1"/>
    <property type="molecule type" value="Genomic_DNA"/>
</dbReference>